<feature type="region of interest" description="Disordered" evidence="1">
    <location>
        <begin position="117"/>
        <end position="220"/>
    </location>
</feature>
<gene>
    <name evidence="2" type="ORF">BAUCODRAFT_32724</name>
</gene>
<feature type="compositionally biased region" description="Low complexity" evidence="1">
    <location>
        <begin position="126"/>
        <end position="149"/>
    </location>
</feature>
<evidence type="ECO:0000313" key="2">
    <source>
        <dbReference type="EMBL" id="EMC96975.1"/>
    </source>
</evidence>
<dbReference type="eggNOG" id="ENOG502SI2I">
    <property type="taxonomic scope" value="Eukaryota"/>
</dbReference>
<reference evidence="2 3" key="1">
    <citation type="journal article" date="2012" name="PLoS Pathog.">
        <title>Diverse lifestyles and strategies of plant pathogenesis encoded in the genomes of eighteen Dothideomycetes fungi.</title>
        <authorList>
            <person name="Ohm R.A."/>
            <person name="Feau N."/>
            <person name="Henrissat B."/>
            <person name="Schoch C.L."/>
            <person name="Horwitz B.A."/>
            <person name="Barry K.W."/>
            <person name="Condon B.J."/>
            <person name="Copeland A.C."/>
            <person name="Dhillon B."/>
            <person name="Glaser F."/>
            <person name="Hesse C.N."/>
            <person name="Kosti I."/>
            <person name="LaButti K."/>
            <person name="Lindquist E.A."/>
            <person name="Lucas S."/>
            <person name="Salamov A.A."/>
            <person name="Bradshaw R.E."/>
            <person name="Ciuffetti L."/>
            <person name="Hamelin R.C."/>
            <person name="Kema G.H.J."/>
            <person name="Lawrence C."/>
            <person name="Scott J.A."/>
            <person name="Spatafora J.W."/>
            <person name="Turgeon B.G."/>
            <person name="de Wit P.J.G.M."/>
            <person name="Zhong S."/>
            <person name="Goodwin S.B."/>
            <person name="Grigoriev I.V."/>
        </authorList>
    </citation>
    <scope>NUCLEOTIDE SEQUENCE [LARGE SCALE GENOMIC DNA]</scope>
    <source>
        <strain evidence="2 3">UAMH 10762</strain>
    </source>
</reference>
<dbReference type="OrthoDB" id="5404564at2759"/>
<organism evidence="2 3">
    <name type="scientific">Baudoinia panamericana (strain UAMH 10762)</name>
    <name type="common">Angels' share fungus</name>
    <name type="synonym">Baudoinia compniacensis (strain UAMH 10762)</name>
    <dbReference type="NCBI Taxonomy" id="717646"/>
    <lineage>
        <taxon>Eukaryota</taxon>
        <taxon>Fungi</taxon>
        <taxon>Dikarya</taxon>
        <taxon>Ascomycota</taxon>
        <taxon>Pezizomycotina</taxon>
        <taxon>Dothideomycetes</taxon>
        <taxon>Dothideomycetidae</taxon>
        <taxon>Mycosphaerellales</taxon>
        <taxon>Teratosphaeriaceae</taxon>
        <taxon>Baudoinia</taxon>
    </lineage>
</organism>
<name>M2NDJ2_BAUPA</name>
<dbReference type="RefSeq" id="XP_007675168.1">
    <property type="nucleotide sequence ID" value="XM_007676978.1"/>
</dbReference>
<feature type="compositionally biased region" description="Polar residues" evidence="1">
    <location>
        <begin position="74"/>
        <end position="86"/>
    </location>
</feature>
<feature type="compositionally biased region" description="Basic and acidic residues" evidence="1">
    <location>
        <begin position="46"/>
        <end position="55"/>
    </location>
</feature>
<dbReference type="GeneID" id="19111855"/>
<dbReference type="EMBL" id="KB445554">
    <property type="protein sequence ID" value="EMC96975.1"/>
    <property type="molecule type" value="Genomic_DNA"/>
</dbReference>
<dbReference type="STRING" id="717646.M2NDJ2"/>
<evidence type="ECO:0000256" key="1">
    <source>
        <dbReference type="SAM" id="MobiDB-lite"/>
    </source>
</evidence>
<dbReference type="KEGG" id="bcom:BAUCODRAFT_32724"/>
<dbReference type="AlphaFoldDB" id="M2NDJ2"/>
<accession>M2NDJ2</accession>
<keyword evidence="3" id="KW-1185">Reference proteome</keyword>
<feature type="region of interest" description="Disordered" evidence="1">
    <location>
        <begin position="486"/>
        <end position="507"/>
    </location>
</feature>
<feature type="compositionally biased region" description="Pro residues" evidence="1">
    <location>
        <begin position="150"/>
        <end position="160"/>
    </location>
</feature>
<proteinExistence type="predicted"/>
<feature type="region of interest" description="Disordered" evidence="1">
    <location>
        <begin position="1"/>
        <end position="103"/>
    </location>
</feature>
<feature type="compositionally biased region" description="Low complexity" evidence="1">
    <location>
        <begin position="10"/>
        <end position="27"/>
    </location>
</feature>
<sequence>MRQTDRHESASSSQSPNANAVPAAAAAGGRVGREDSAYFSMGPLPFERDGRRMDWVFETGSPPDDGGSIGNGHRSGSTVSSFYSDSASRRESNIPRRESNTLPHLFRAIDELDADAGAGRSVHDAQYSAASSSRSPIQRSPSSYNGQQALPPPALPPDSPEGPSSPATPATYLGSPPRRQPSTNNRIDEELRPQTSRSVRQSRGERSGTPLSPGRQDPTFEKKLFRNAAILCDVRGTMVEYAQAVPDEPDPRFNTEMKEACKECRVCVIRKRENREHAGTKVVTSVWTLSDDGTVRLQHKLSEVNETVPFGSYFDPRKVSLAPADAAADSHIQLKFHNERWGEEVQEEKKTNWLNYVFVEENDAVAFQSAVFGRTLLGSFRTTKTIVIHEGIGRVLAFEEQFANIEMLRLWEDDGVSTPGATGGVMALMHVSSNFGEGWARWWINSSKQQVRVKEDGSKWAKVKGIDITVIKPGTVMSTAKSPSIAAETLQRTETELEPRPTGGRRIPVKKVTGVRIEFKTEDDRNRFVSQTKKLQEKMIPLPDL</sequence>
<dbReference type="HOGENOM" id="CLU_499631_0_0_1"/>
<protein>
    <submittedName>
        <fullName evidence="2">Uncharacterized protein</fullName>
    </submittedName>
</protein>
<dbReference type="Proteomes" id="UP000011761">
    <property type="component" value="Unassembled WGS sequence"/>
</dbReference>
<feature type="compositionally biased region" description="Basic and acidic residues" evidence="1">
    <location>
        <begin position="87"/>
        <end position="99"/>
    </location>
</feature>
<evidence type="ECO:0000313" key="3">
    <source>
        <dbReference type="Proteomes" id="UP000011761"/>
    </source>
</evidence>